<proteinExistence type="predicted"/>
<organism evidence="1 2">
    <name type="scientific">Dallia pectoralis</name>
    <name type="common">Alaska blackfish</name>
    <dbReference type="NCBI Taxonomy" id="75939"/>
    <lineage>
        <taxon>Eukaryota</taxon>
        <taxon>Metazoa</taxon>
        <taxon>Chordata</taxon>
        <taxon>Craniata</taxon>
        <taxon>Vertebrata</taxon>
        <taxon>Euteleostomi</taxon>
        <taxon>Actinopterygii</taxon>
        <taxon>Neopterygii</taxon>
        <taxon>Teleostei</taxon>
        <taxon>Protacanthopterygii</taxon>
        <taxon>Esociformes</taxon>
        <taxon>Umbridae</taxon>
        <taxon>Dallia</taxon>
    </lineage>
</organism>
<name>A0ACC2F2V3_DALPE</name>
<protein>
    <submittedName>
        <fullName evidence="1">Uncharacterized protein</fullName>
    </submittedName>
</protein>
<dbReference type="EMBL" id="CM055763">
    <property type="protein sequence ID" value="KAJ7985610.1"/>
    <property type="molecule type" value="Genomic_DNA"/>
</dbReference>
<evidence type="ECO:0000313" key="2">
    <source>
        <dbReference type="Proteomes" id="UP001157502"/>
    </source>
</evidence>
<sequence length="68" mass="8060">MEWERLNLEDTFGKTGSKQYREDLGRWYCARKMAKMARKNRNVETDGWNLGKYIVLLFPANTTLLMVT</sequence>
<reference evidence="1" key="1">
    <citation type="submission" date="2021-05" db="EMBL/GenBank/DDBJ databases">
        <authorList>
            <person name="Pan Q."/>
            <person name="Jouanno E."/>
            <person name="Zahm M."/>
            <person name="Klopp C."/>
            <person name="Cabau C."/>
            <person name="Louis A."/>
            <person name="Berthelot C."/>
            <person name="Parey E."/>
            <person name="Roest Crollius H."/>
            <person name="Montfort J."/>
            <person name="Robinson-Rechavi M."/>
            <person name="Bouchez O."/>
            <person name="Lampietro C."/>
            <person name="Lopez Roques C."/>
            <person name="Donnadieu C."/>
            <person name="Postlethwait J."/>
            <person name="Bobe J."/>
            <person name="Dillon D."/>
            <person name="Chandos A."/>
            <person name="von Hippel F."/>
            <person name="Guiguen Y."/>
        </authorList>
    </citation>
    <scope>NUCLEOTIDE SEQUENCE</scope>
    <source>
        <strain evidence="1">YG-Jan2019</strain>
    </source>
</reference>
<gene>
    <name evidence="1" type="ORF">DPEC_G00353850</name>
</gene>
<accession>A0ACC2F2V3</accession>
<comment type="caution">
    <text evidence="1">The sequence shown here is derived from an EMBL/GenBank/DDBJ whole genome shotgun (WGS) entry which is preliminary data.</text>
</comment>
<evidence type="ECO:0000313" key="1">
    <source>
        <dbReference type="EMBL" id="KAJ7985610.1"/>
    </source>
</evidence>
<dbReference type="Proteomes" id="UP001157502">
    <property type="component" value="Chromosome 36"/>
</dbReference>
<keyword evidence="2" id="KW-1185">Reference proteome</keyword>